<dbReference type="EMBL" id="GGFK01013861">
    <property type="protein sequence ID" value="MBW47182.1"/>
    <property type="molecule type" value="Transcribed_RNA"/>
</dbReference>
<dbReference type="AlphaFoldDB" id="A0A2M4B2I5"/>
<accession>A0A2M4B2I5</accession>
<organism evidence="1">
    <name type="scientific">Anopheles triannulatus</name>
    <dbReference type="NCBI Taxonomy" id="58253"/>
    <lineage>
        <taxon>Eukaryota</taxon>
        <taxon>Metazoa</taxon>
        <taxon>Ecdysozoa</taxon>
        <taxon>Arthropoda</taxon>
        <taxon>Hexapoda</taxon>
        <taxon>Insecta</taxon>
        <taxon>Pterygota</taxon>
        <taxon>Neoptera</taxon>
        <taxon>Endopterygota</taxon>
        <taxon>Diptera</taxon>
        <taxon>Nematocera</taxon>
        <taxon>Culicoidea</taxon>
        <taxon>Culicidae</taxon>
        <taxon>Anophelinae</taxon>
        <taxon>Anopheles</taxon>
    </lineage>
</organism>
<reference evidence="1" key="1">
    <citation type="submission" date="2018-01" db="EMBL/GenBank/DDBJ databases">
        <title>An insight into the sialome of Amazonian anophelines.</title>
        <authorList>
            <person name="Ribeiro J.M."/>
            <person name="Scarpassa V."/>
            <person name="Calvo E."/>
        </authorList>
    </citation>
    <scope>NUCLEOTIDE SEQUENCE</scope>
    <source>
        <tissue evidence="1">Salivary glands</tissue>
    </source>
</reference>
<protein>
    <submittedName>
        <fullName evidence="1">Putative secreted protein</fullName>
    </submittedName>
</protein>
<sequence length="117" mass="13133">MFAILAIATSRSIAAGCHWVHHHHLLVVYLLLDSHDIFATNSGRRSRTLYCSITVLPGHDVVSRFCGQRHTFVFHIQHVGRAPLELSVALLATEVQLIGLQPYVVRRIIAWPITSCQ</sequence>
<evidence type="ECO:0000313" key="1">
    <source>
        <dbReference type="EMBL" id="MBW47182.1"/>
    </source>
</evidence>
<name>A0A2M4B2I5_9DIPT</name>
<proteinExistence type="predicted"/>